<dbReference type="RefSeq" id="WP_016569561.1">
    <property type="nucleotide sequence ID" value="NZ_CLRG01000022.1"/>
</dbReference>
<comment type="similarity">
    <text evidence="1">Belongs to the carbohydrate kinase PfkB family.</text>
</comment>
<dbReference type="InterPro" id="IPR029056">
    <property type="entry name" value="Ribokinase-like"/>
</dbReference>
<comment type="caution">
    <text evidence="7">The sequence shown here is derived from an EMBL/GenBank/DDBJ whole genome shotgun (WGS) entry which is preliminary data.</text>
</comment>
<evidence type="ECO:0000256" key="3">
    <source>
        <dbReference type="ARBA" id="ARBA00022777"/>
    </source>
</evidence>
<dbReference type="Proteomes" id="UP000315060">
    <property type="component" value="Unassembled WGS sequence"/>
</dbReference>
<evidence type="ECO:0000256" key="2">
    <source>
        <dbReference type="ARBA" id="ARBA00022679"/>
    </source>
</evidence>
<evidence type="ECO:0000256" key="1">
    <source>
        <dbReference type="ARBA" id="ARBA00010688"/>
    </source>
</evidence>
<evidence type="ECO:0000313" key="12">
    <source>
        <dbReference type="Proteomes" id="UP000320896"/>
    </source>
</evidence>
<dbReference type="EMBL" id="VMWH01000092">
    <property type="protein sequence ID" value="TVW83732.1"/>
    <property type="molecule type" value="Genomic_DNA"/>
</dbReference>
<dbReference type="EMBL" id="VMYC01000154">
    <property type="protein sequence ID" value="TVX68514.1"/>
    <property type="molecule type" value="Genomic_DNA"/>
</dbReference>
<evidence type="ECO:0000313" key="6">
    <source>
        <dbReference type="EMBL" id="TVW26368.1"/>
    </source>
</evidence>
<dbReference type="SUPFAM" id="SSF53613">
    <property type="entry name" value="Ribokinase-like"/>
    <property type="match status" value="1"/>
</dbReference>
<dbReference type="PANTHER" id="PTHR43320">
    <property type="entry name" value="SUGAR KINASE"/>
    <property type="match status" value="1"/>
</dbReference>
<reference evidence="10 11" key="2">
    <citation type="submission" date="2019-07" db="EMBL/GenBank/DDBJ databases">
        <authorList>
            <person name="Mohale T."/>
        </authorList>
    </citation>
    <scope>NUCLEOTIDE SEQUENCE [LARGE SCALE GENOMIC DNA]</scope>
    <source>
        <strain evidence="7 12">NTPn 126</strain>
        <strain evidence="6 11">NTPn 189</strain>
        <strain evidence="8 10">NTPn 59</strain>
    </source>
</reference>
<dbReference type="PANTHER" id="PTHR43320:SF2">
    <property type="entry name" value="2-DEHYDRO-3-DEOXYGLUCONOKINASE_2-DEHYDRO-3-DEOXYGALACTONOKINASE"/>
    <property type="match status" value="1"/>
</dbReference>
<gene>
    <name evidence="8" type="ORF">AZJ28_08830</name>
    <name evidence="7" type="ORF">AZJ70_08075</name>
    <name evidence="6" type="ORF">AZK02_08095</name>
    <name evidence="5" type="ORF">ERS096071_00164</name>
</gene>
<evidence type="ECO:0000313" key="11">
    <source>
        <dbReference type="Proteomes" id="UP000318940"/>
    </source>
</evidence>
<keyword evidence="2" id="KW-0808">Transferase</keyword>
<dbReference type="Proteomes" id="UP000045541">
    <property type="component" value="Unassembled WGS sequence"/>
</dbReference>
<keyword evidence="3 7" id="KW-0418">Kinase</keyword>
<dbReference type="AlphaFoldDB" id="A0A064C3M3"/>
<evidence type="ECO:0000313" key="7">
    <source>
        <dbReference type="EMBL" id="TVW83732.1"/>
    </source>
</evidence>
<evidence type="ECO:0000259" key="4">
    <source>
        <dbReference type="Pfam" id="PF00294"/>
    </source>
</evidence>
<feature type="domain" description="Carbohydrate kinase PfkB" evidence="4">
    <location>
        <begin position="1"/>
        <end position="314"/>
    </location>
</feature>
<dbReference type="Proteomes" id="UP000320896">
    <property type="component" value="Unassembled WGS sequence"/>
</dbReference>
<accession>A0A064C3M3</accession>
<evidence type="ECO:0000313" key="10">
    <source>
        <dbReference type="Proteomes" id="UP000315060"/>
    </source>
</evidence>
<dbReference type="Proteomes" id="UP000318940">
    <property type="component" value="Unassembled WGS sequence"/>
</dbReference>
<dbReference type="InterPro" id="IPR011611">
    <property type="entry name" value="PfkB_dom"/>
</dbReference>
<name>A0A064C3M3_STREE</name>
<dbReference type="Gene3D" id="3.40.1190.20">
    <property type="match status" value="1"/>
</dbReference>
<proteinExistence type="inferred from homology"/>
<dbReference type="InterPro" id="IPR052700">
    <property type="entry name" value="Carb_kinase_PfkB-like"/>
</dbReference>
<dbReference type="EMBL" id="CMWB01000002">
    <property type="protein sequence ID" value="CKI85058.1"/>
    <property type="molecule type" value="Genomic_DNA"/>
</dbReference>
<dbReference type="GO" id="GO:0016301">
    <property type="term" value="F:kinase activity"/>
    <property type="evidence" value="ECO:0007669"/>
    <property type="project" value="UniProtKB-KW"/>
</dbReference>
<dbReference type="CDD" id="cd01166">
    <property type="entry name" value="KdgK"/>
    <property type="match status" value="1"/>
</dbReference>
<evidence type="ECO:0000313" key="5">
    <source>
        <dbReference type="EMBL" id="CKI85058.1"/>
    </source>
</evidence>
<reference evidence="5 9" key="1">
    <citation type="submission" date="2015-03" db="EMBL/GenBank/DDBJ databases">
        <authorList>
            <consortium name="Pathogen Informatics"/>
            <person name="Murphy D."/>
        </authorList>
    </citation>
    <scope>NUCLEOTIDE SEQUENCE [LARGE SCALE GENOMIC DNA]</scope>
    <source>
        <strain evidence="5 9">0310</strain>
    </source>
</reference>
<dbReference type="EMBL" id="VMVH01000072">
    <property type="protein sequence ID" value="TVW26368.1"/>
    <property type="molecule type" value="Genomic_DNA"/>
</dbReference>
<protein>
    <submittedName>
        <fullName evidence="5">Carbohydrate kinase, PfkB family</fullName>
    </submittedName>
    <submittedName>
        <fullName evidence="7">Sugar kinase</fullName>
    </submittedName>
</protein>
<evidence type="ECO:0000313" key="9">
    <source>
        <dbReference type="Proteomes" id="UP000045541"/>
    </source>
</evidence>
<sequence>MTKILLFGEPLIRISPLDATSIGDHVASSTYFGGSEINIACNLQALGISTKVFTALPANEIGDRFLTFLKQHQIDTSSICRLGYRIGLYYLENGFGCRQSEVFYDRKHTSISQIRPNMLDMDSLFQGISHFHFSGITVAIGQEVRTILLLLLEEAKRRGIVVSMDLNLRTKMISVLEAKYEFSKFVRFTDYCFGIDPLMIDDQNLEMFPRDSASLEEVENRMRLLKEAYGFKAIFHTLRSSDEQDKNVYQAYALEERFEESVQLKTAVYQRIGSGDAFISGALYQLLHHSSLKTTIDFAVASATLKCTLPGDHLSTSATSIENLLANAQDIIR</sequence>
<evidence type="ECO:0000313" key="8">
    <source>
        <dbReference type="EMBL" id="TVX68514.1"/>
    </source>
</evidence>
<organism evidence="7 12">
    <name type="scientific">Streptococcus pneumoniae</name>
    <dbReference type="NCBI Taxonomy" id="1313"/>
    <lineage>
        <taxon>Bacteria</taxon>
        <taxon>Bacillati</taxon>
        <taxon>Bacillota</taxon>
        <taxon>Bacilli</taxon>
        <taxon>Lactobacillales</taxon>
        <taxon>Streptococcaceae</taxon>
        <taxon>Streptococcus</taxon>
    </lineage>
</organism>
<dbReference type="Pfam" id="PF00294">
    <property type="entry name" value="PfkB"/>
    <property type="match status" value="1"/>
</dbReference>